<name>A0A914D8T7_9BILA</name>
<dbReference type="InterPro" id="IPR038479">
    <property type="entry name" value="Transthyretin-like_sf"/>
</dbReference>
<proteinExistence type="inferred from homology"/>
<evidence type="ECO:0000256" key="1">
    <source>
        <dbReference type="ARBA" id="ARBA00004613"/>
    </source>
</evidence>
<evidence type="ECO:0000256" key="4">
    <source>
        <dbReference type="ARBA" id="ARBA00022729"/>
    </source>
</evidence>
<evidence type="ECO:0000256" key="3">
    <source>
        <dbReference type="ARBA" id="ARBA00022525"/>
    </source>
</evidence>
<reference evidence="6" key="1">
    <citation type="submission" date="2022-11" db="UniProtKB">
        <authorList>
            <consortium name="WormBaseParasite"/>
        </authorList>
    </citation>
    <scope>IDENTIFICATION</scope>
</reference>
<keyword evidence="5" id="KW-1185">Reference proteome</keyword>
<comment type="subcellular location">
    <subcellularLocation>
        <location evidence="1">Secreted</location>
    </subcellularLocation>
</comment>
<dbReference type="PANTHER" id="PTHR21700:SF48">
    <property type="entry name" value="TRANSTHYRETIN-LIKE FAMILY PROTEIN"/>
    <property type="match status" value="1"/>
</dbReference>
<dbReference type="Gene3D" id="2.60.40.3330">
    <property type="match status" value="1"/>
</dbReference>
<dbReference type="GO" id="GO:0005576">
    <property type="term" value="C:extracellular region"/>
    <property type="evidence" value="ECO:0007669"/>
    <property type="project" value="UniProtKB-SubCell"/>
</dbReference>
<keyword evidence="3" id="KW-0964">Secreted</keyword>
<accession>A0A914D8T7</accession>
<organism evidence="5 6">
    <name type="scientific">Acrobeloides nanus</name>
    <dbReference type="NCBI Taxonomy" id="290746"/>
    <lineage>
        <taxon>Eukaryota</taxon>
        <taxon>Metazoa</taxon>
        <taxon>Ecdysozoa</taxon>
        <taxon>Nematoda</taxon>
        <taxon>Chromadorea</taxon>
        <taxon>Rhabditida</taxon>
        <taxon>Tylenchina</taxon>
        <taxon>Cephalobomorpha</taxon>
        <taxon>Cephaloboidea</taxon>
        <taxon>Cephalobidae</taxon>
        <taxon>Acrobeloides</taxon>
    </lineage>
</organism>
<dbReference type="AlphaFoldDB" id="A0A914D8T7"/>
<dbReference type="WBParaSite" id="ACRNAN_scaffold1978.g33020.t1">
    <property type="protein sequence ID" value="ACRNAN_scaffold1978.g33020.t1"/>
    <property type="gene ID" value="ACRNAN_scaffold1978.g33020"/>
</dbReference>
<dbReference type="Pfam" id="PF01060">
    <property type="entry name" value="TTR-52"/>
    <property type="match status" value="1"/>
</dbReference>
<dbReference type="Proteomes" id="UP000887540">
    <property type="component" value="Unplaced"/>
</dbReference>
<dbReference type="GO" id="GO:0009986">
    <property type="term" value="C:cell surface"/>
    <property type="evidence" value="ECO:0007669"/>
    <property type="project" value="InterPro"/>
</dbReference>
<protein>
    <submittedName>
        <fullName evidence="6">Transthyretin-like protein 46</fullName>
    </submittedName>
</protein>
<dbReference type="InterPro" id="IPR001534">
    <property type="entry name" value="Transthyretin-like"/>
</dbReference>
<evidence type="ECO:0000313" key="6">
    <source>
        <dbReference type="WBParaSite" id="ACRNAN_scaffold1978.g33020.t1"/>
    </source>
</evidence>
<sequence length="175" mass="19731">MLLFGPLKYSLVAIVYVVDHQNRKMKHALLLLLVASVTLVLCDPKDSISTRATQAKGTLRCGNRPAANVPIRLFKGHTDELNQVIGTTRTDADGHFSIEGNTANFEGTEANIDPFLKIYHKCDREEKSDYRKVTLRYPREYVTIGRVPRRAYNLGTLNLQLVYPKEGTEKEVKGL</sequence>
<dbReference type="PANTHER" id="PTHR21700">
    <property type="entry name" value="TRANSTHYRETIN-LIKE FAMILY PROTEIN-RELATED"/>
    <property type="match status" value="1"/>
</dbReference>
<comment type="similarity">
    <text evidence="2">Belongs to the nematode transthyretin-like family.</text>
</comment>
<evidence type="ECO:0000256" key="2">
    <source>
        <dbReference type="ARBA" id="ARBA00010112"/>
    </source>
</evidence>
<evidence type="ECO:0000313" key="5">
    <source>
        <dbReference type="Proteomes" id="UP000887540"/>
    </source>
</evidence>
<keyword evidence="4" id="KW-0732">Signal</keyword>